<keyword evidence="2" id="KW-1185">Reference proteome</keyword>
<proteinExistence type="predicted"/>
<accession>A0A1E2V9A4</accession>
<comment type="caution">
    <text evidence="1">The sequence shown here is derived from an EMBL/GenBank/DDBJ whole genome shotgun (WGS) entry which is preliminary data.</text>
</comment>
<protein>
    <submittedName>
        <fullName evidence="1">Uncharacterized protein</fullName>
    </submittedName>
</protein>
<sequence>MGKSGPRLTVEVTSPESDNAFIKAGLRIGKFCQKTNLQPLHVATDILLIDERMISLSDVYLNDN</sequence>
<evidence type="ECO:0000313" key="1">
    <source>
        <dbReference type="EMBL" id="ODC03503.1"/>
    </source>
</evidence>
<gene>
    <name evidence="1" type="ORF">BFW38_08030</name>
</gene>
<name>A0A1E2V9A4_9GAMM</name>
<dbReference type="EMBL" id="MDTQ01000001">
    <property type="protein sequence ID" value="ODC03503.1"/>
    <property type="molecule type" value="Genomic_DNA"/>
</dbReference>
<dbReference type="Proteomes" id="UP000094291">
    <property type="component" value="Unassembled WGS sequence"/>
</dbReference>
<evidence type="ECO:0000313" key="2">
    <source>
        <dbReference type="Proteomes" id="UP000094291"/>
    </source>
</evidence>
<reference evidence="1 2" key="1">
    <citation type="submission" date="2016-08" db="EMBL/GenBank/DDBJ databases">
        <authorList>
            <person name="Seilhamer J.J."/>
        </authorList>
    </citation>
    <scope>NUCLEOTIDE SEQUENCE [LARGE SCALE GENOMIC DNA]</scope>
    <source>
        <strain evidence="1 2">PH27A</strain>
    </source>
</reference>
<dbReference type="AlphaFoldDB" id="A0A1E2V9A4"/>
<organism evidence="1 2">
    <name type="scientific">Terasakiispira papahanaumokuakeensis</name>
    <dbReference type="NCBI Taxonomy" id="197479"/>
    <lineage>
        <taxon>Bacteria</taxon>
        <taxon>Pseudomonadati</taxon>
        <taxon>Pseudomonadota</taxon>
        <taxon>Gammaproteobacteria</taxon>
        <taxon>Oceanospirillales</taxon>
        <taxon>Terasakiispira</taxon>
    </lineage>
</organism>